<dbReference type="Proteomes" id="UP001217089">
    <property type="component" value="Unassembled WGS sequence"/>
</dbReference>
<gene>
    <name evidence="1" type="ORF">KUTeg_020461</name>
</gene>
<comment type="caution">
    <text evidence="1">The sequence shown here is derived from an EMBL/GenBank/DDBJ whole genome shotgun (WGS) entry which is preliminary data.</text>
</comment>
<protein>
    <submittedName>
        <fullName evidence="1">Uncharacterized protein</fullName>
    </submittedName>
</protein>
<accession>A0ABQ9E7Y6</accession>
<reference evidence="1 2" key="1">
    <citation type="submission" date="2022-12" db="EMBL/GenBank/DDBJ databases">
        <title>Chromosome-level genome of Tegillarca granosa.</title>
        <authorList>
            <person name="Kim J."/>
        </authorList>
    </citation>
    <scope>NUCLEOTIDE SEQUENCE [LARGE SCALE GENOMIC DNA]</scope>
    <source>
        <strain evidence="1">Teg-2019</strain>
        <tissue evidence="1">Adductor muscle</tissue>
    </source>
</reference>
<evidence type="ECO:0000313" key="2">
    <source>
        <dbReference type="Proteomes" id="UP001217089"/>
    </source>
</evidence>
<dbReference type="EMBL" id="JARBDR010000918">
    <property type="protein sequence ID" value="KAJ8301474.1"/>
    <property type="molecule type" value="Genomic_DNA"/>
</dbReference>
<evidence type="ECO:0000313" key="1">
    <source>
        <dbReference type="EMBL" id="KAJ8301474.1"/>
    </source>
</evidence>
<organism evidence="1 2">
    <name type="scientific">Tegillarca granosa</name>
    <name type="common">Malaysian cockle</name>
    <name type="synonym">Anadara granosa</name>
    <dbReference type="NCBI Taxonomy" id="220873"/>
    <lineage>
        <taxon>Eukaryota</taxon>
        <taxon>Metazoa</taxon>
        <taxon>Spiralia</taxon>
        <taxon>Lophotrochozoa</taxon>
        <taxon>Mollusca</taxon>
        <taxon>Bivalvia</taxon>
        <taxon>Autobranchia</taxon>
        <taxon>Pteriomorphia</taxon>
        <taxon>Arcoida</taxon>
        <taxon>Arcoidea</taxon>
        <taxon>Arcidae</taxon>
        <taxon>Tegillarca</taxon>
    </lineage>
</organism>
<proteinExistence type="predicted"/>
<sequence length="76" mass="8641">MPRKSKQQKQRKIKIFHNWANEAMARAIHEVEENAKWGGALVLQADDELKMLKNAKQLASLGISFAKYIFCVASPN</sequence>
<name>A0ABQ9E7Y6_TEGGR</name>
<keyword evidence="2" id="KW-1185">Reference proteome</keyword>